<evidence type="ECO:0000313" key="3">
    <source>
        <dbReference type="Proteomes" id="UP001528920"/>
    </source>
</evidence>
<dbReference type="PRINTS" id="PR00081">
    <property type="entry name" value="GDHRDH"/>
</dbReference>
<dbReference type="Gene3D" id="3.40.50.720">
    <property type="entry name" value="NAD(P)-binding Rossmann-like Domain"/>
    <property type="match status" value="1"/>
</dbReference>
<reference evidence="2 3" key="1">
    <citation type="submission" date="2022-01" db="EMBL/GenBank/DDBJ databases">
        <title>Labilibaculum sp. nov, a marine bacterium isolated from Antarctica.</title>
        <authorList>
            <person name="Dai W."/>
        </authorList>
    </citation>
    <scope>NUCLEOTIDE SEQUENCE [LARGE SCALE GENOMIC DNA]</scope>
    <source>
        <strain evidence="2 3">DW002</strain>
    </source>
</reference>
<dbReference type="InterPro" id="IPR051911">
    <property type="entry name" value="SDR_oxidoreductase"/>
</dbReference>
<dbReference type="RefSeq" id="WP_275108648.1">
    <property type="nucleotide sequence ID" value="NZ_JAKJSC010000001.1"/>
</dbReference>
<keyword evidence="3" id="KW-1185">Reference proteome</keyword>
<comment type="similarity">
    <text evidence="1">Belongs to the short-chain dehydrogenases/reductases (SDR) family.</text>
</comment>
<protein>
    <submittedName>
        <fullName evidence="2">SDR family oxidoreductase</fullName>
    </submittedName>
</protein>
<dbReference type="EMBL" id="JAKJSC010000001">
    <property type="protein sequence ID" value="MDE5417309.1"/>
    <property type="molecule type" value="Genomic_DNA"/>
</dbReference>
<proteinExistence type="inferred from homology"/>
<evidence type="ECO:0000313" key="2">
    <source>
        <dbReference type="EMBL" id="MDE5417309.1"/>
    </source>
</evidence>
<dbReference type="InterPro" id="IPR036291">
    <property type="entry name" value="NAD(P)-bd_dom_sf"/>
</dbReference>
<name>A0ABT5VPF0_9BACT</name>
<dbReference type="PANTHER" id="PTHR43976:SF9">
    <property type="entry name" value="OXIDOREDUCTASE"/>
    <property type="match status" value="1"/>
</dbReference>
<accession>A0ABT5VPF0</accession>
<evidence type="ECO:0000256" key="1">
    <source>
        <dbReference type="RuleBase" id="RU000363"/>
    </source>
</evidence>
<organism evidence="2 3">
    <name type="scientific">Paralabilibaculum antarcticum</name>
    <dbReference type="NCBI Taxonomy" id="2912572"/>
    <lineage>
        <taxon>Bacteria</taxon>
        <taxon>Pseudomonadati</taxon>
        <taxon>Bacteroidota</taxon>
        <taxon>Bacteroidia</taxon>
        <taxon>Marinilabiliales</taxon>
        <taxon>Marinifilaceae</taxon>
        <taxon>Paralabilibaculum</taxon>
    </lineage>
</organism>
<dbReference type="PRINTS" id="PR00080">
    <property type="entry name" value="SDRFAMILY"/>
</dbReference>
<dbReference type="CDD" id="cd05374">
    <property type="entry name" value="17beta-HSD-like_SDR_c"/>
    <property type="match status" value="1"/>
</dbReference>
<gene>
    <name evidence="2" type="ORF">L3049_04745</name>
</gene>
<dbReference type="InterPro" id="IPR002347">
    <property type="entry name" value="SDR_fam"/>
</dbReference>
<dbReference type="SUPFAM" id="SSF51735">
    <property type="entry name" value="NAD(P)-binding Rossmann-fold domains"/>
    <property type="match status" value="1"/>
</dbReference>
<dbReference type="Proteomes" id="UP001528920">
    <property type="component" value="Unassembled WGS sequence"/>
</dbReference>
<dbReference type="PANTHER" id="PTHR43976">
    <property type="entry name" value="SHORT CHAIN DEHYDROGENASE"/>
    <property type="match status" value="1"/>
</dbReference>
<dbReference type="Pfam" id="PF00106">
    <property type="entry name" value="adh_short"/>
    <property type="match status" value="1"/>
</dbReference>
<sequence>MKKILITGCSSGFGFDSAKYLAVKGHHIFASMRNINGRNSEPAKQLRDFANVKGVKIDLIEMDVLLDESVNSALSQLPVMDVLINNAGLGFGGPVESFSAEECLDQLNLNIVGTLRVAKAVLPRMRAKKSGLIIQLSSVAGRCAFPAFGIYHASKWGLEGMSESMRYELAPLGIDVVLVEPGPFSTKFLDNIIIPDDEELKQAYQHVHDFYEGFKNQVKEIYEQGGSPTDPMLVVETFERLIDMPAGTRPLRNIVGLDFGAQSINDAVEPLRKTILESMDILSLDGPAEKVS</sequence>
<comment type="caution">
    <text evidence="2">The sequence shown here is derived from an EMBL/GenBank/DDBJ whole genome shotgun (WGS) entry which is preliminary data.</text>
</comment>